<dbReference type="SMART" id="SM00212">
    <property type="entry name" value="UBCc"/>
    <property type="match status" value="1"/>
</dbReference>
<dbReference type="GO" id="GO:0016740">
    <property type="term" value="F:transferase activity"/>
    <property type="evidence" value="ECO:0007669"/>
    <property type="project" value="UniProtKB-KW"/>
</dbReference>
<evidence type="ECO:0000256" key="3">
    <source>
        <dbReference type="PROSITE-ProRule" id="PRU10133"/>
    </source>
</evidence>
<keyword evidence="4" id="KW-0067">ATP-binding</keyword>
<feature type="active site" description="Glycyl thioester intermediate" evidence="3">
    <location>
        <position position="85"/>
    </location>
</feature>
<dbReference type="InterPro" id="IPR023313">
    <property type="entry name" value="UBQ-conjugating_AS"/>
</dbReference>
<dbReference type="PANTHER" id="PTHR24068">
    <property type="entry name" value="UBIQUITIN-CONJUGATING ENZYME E2"/>
    <property type="match status" value="1"/>
</dbReference>
<dbReference type="InterPro" id="IPR016135">
    <property type="entry name" value="UBQ-conjugating_enzyme/RWD"/>
</dbReference>
<evidence type="ECO:0000256" key="1">
    <source>
        <dbReference type="ARBA" id="ARBA00022679"/>
    </source>
</evidence>
<keyword evidence="6" id="KW-1185">Reference proteome</keyword>
<feature type="domain" description="UBC core" evidence="5">
    <location>
        <begin position="1"/>
        <end position="147"/>
    </location>
</feature>
<accession>A0A914LG96</accession>
<keyword evidence="2 4" id="KW-0833">Ubl conjugation pathway</keyword>
<protein>
    <submittedName>
        <fullName evidence="7">UBC core domain-containing protein</fullName>
    </submittedName>
</protein>
<dbReference type="PROSITE" id="PS00183">
    <property type="entry name" value="UBC_1"/>
    <property type="match status" value="1"/>
</dbReference>
<sequence>MAVKRIHKELLDFTKEPPSLCNAGPIGDDHLNWQATITGPPTTPYDGGVFFLNINFPEAYPIKPPKVWFKTKIFHPNINDSGGICLDILQGKWSPALTISKVLLSICSLLGDPNPAHGLNADALKLYRTDRVKYNNTAREWTRKYAM</sequence>
<dbReference type="InterPro" id="IPR000608">
    <property type="entry name" value="UBC"/>
</dbReference>
<reference evidence="7" key="1">
    <citation type="submission" date="2022-11" db="UniProtKB">
        <authorList>
            <consortium name="WormBaseParasite"/>
        </authorList>
    </citation>
    <scope>IDENTIFICATION</scope>
</reference>
<evidence type="ECO:0000256" key="4">
    <source>
        <dbReference type="RuleBase" id="RU362109"/>
    </source>
</evidence>
<dbReference type="AlphaFoldDB" id="A0A914LG96"/>
<proteinExistence type="inferred from homology"/>
<evidence type="ECO:0000313" key="7">
    <source>
        <dbReference type="WBParaSite" id="Minc3s00479g13027"/>
    </source>
</evidence>
<evidence type="ECO:0000256" key="2">
    <source>
        <dbReference type="ARBA" id="ARBA00022786"/>
    </source>
</evidence>
<dbReference type="PROSITE" id="PS50127">
    <property type="entry name" value="UBC_2"/>
    <property type="match status" value="1"/>
</dbReference>
<dbReference type="FunFam" id="3.10.110.10:FF:000002">
    <property type="entry name" value="Ubiquitin-conjugating enzyme E2 D3"/>
    <property type="match status" value="1"/>
</dbReference>
<dbReference type="Proteomes" id="UP000887563">
    <property type="component" value="Unplaced"/>
</dbReference>
<keyword evidence="4" id="KW-0547">Nucleotide-binding</keyword>
<dbReference type="SUPFAM" id="SSF54495">
    <property type="entry name" value="UBC-like"/>
    <property type="match status" value="1"/>
</dbReference>
<keyword evidence="1" id="KW-0808">Transferase</keyword>
<dbReference type="Gene3D" id="3.10.110.10">
    <property type="entry name" value="Ubiquitin Conjugating Enzyme"/>
    <property type="match status" value="1"/>
</dbReference>
<organism evidence="6 7">
    <name type="scientific">Meloidogyne incognita</name>
    <name type="common">Southern root-knot nematode worm</name>
    <name type="synonym">Oxyuris incognita</name>
    <dbReference type="NCBI Taxonomy" id="6306"/>
    <lineage>
        <taxon>Eukaryota</taxon>
        <taxon>Metazoa</taxon>
        <taxon>Ecdysozoa</taxon>
        <taxon>Nematoda</taxon>
        <taxon>Chromadorea</taxon>
        <taxon>Rhabditida</taxon>
        <taxon>Tylenchina</taxon>
        <taxon>Tylenchomorpha</taxon>
        <taxon>Tylenchoidea</taxon>
        <taxon>Meloidogynidae</taxon>
        <taxon>Meloidogyninae</taxon>
        <taxon>Meloidogyne</taxon>
        <taxon>Meloidogyne incognita group</taxon>
    </lineage>
</organism>
<comment type="similarity">
    <text evidence="4">Belongs to the ubiquitin-conjugating enzyme family.</text>
</comment>
<dbReference type="Pfam" id="PF00179">
    <property type="entry name" value="UQ_con"/>
    <property type="match status" value="1"/>
</dbReference>
<dbReference type="WBParaSite" id="Minc3s00479g13027">
    <property type="protein sequence ID" value="Minc3s00479g13027"/>
    <property type="gene ID" value="Minc3s00479g13027"/>
</dbReference>
<evidence type="ECO:0000259" key="5">
    <source>
        <dbReference type="PROSITE" id="PS50127"/>
    </source>
</evidence>
<name>A0A914LG96_MELIC</name>
<dbReference type="GO" id="GO:0005524">
    <property type="term" value="F:ATP binding"/>
    <property type="evidence" value="ECO:0007669"/>
    <property type="project" value="UniProtKB-UniRule"/>
</dbReference>
<evidence type="ECO:0000313" key="6">
    <source>
        <dbReference type="Proteomes" id="UP000887563"/>
    </source>
</evidence>